<dbReference type="OrthoDB" id="4293678at2759"/>
<name>A0A5N6ZXU6_9EURO</name>
<gene>
    <name evidence="2" type="ORF">BDV27DRAFT_159778</name>
</gene>
<organism evidence="2 3">
    <name type="scientific">Aspergillus caelatus</name>
    <dbReference type="NCBI Taxonomy" id="61420"/>
    <lineage>
        <taxon>Eukaryota</taxon>
        <taxon>Fungi</taxon>
        <taxon>Dikarya</taxon>
        <taxon>Ascomycota</taxon>
        <taxon>Pezizomycotina</taxon>
        <taxon>Eurotiomycetes</taxon>
        <taxon>Eurotiomycetidae</taxon>
        <taxon>Eurotiales</taxon>
        <taxon>Aspergillaceae</taxon>
        <taxon>Aspergillus</taxon>
        <taxon>Aspergillus subgen. Circumdati</taxon>
    </lineage>
</organism>
<feature type="region of interest" description="Disordered" evidence="1">
    <location>
        <begin position="1"/>
        <end position="30"/>
    </location>
</feature>
<evidence type="ECO:0000313" key="2">
    <source>
        <dbReference type="EMBL" id="KAE8362434.1"/>
    </source>
</evidence>
<dbReference type="Proteomes" id="UP000326268">
    <property type="component" value="Unassembled WGS sequence"/>
</dbReference>
<dbReference type="EMBL" id="ML737704">
    <property type="protein sequence ID" value="KAE8362434.1"/>
    <property type="molecule type" value="Genomic_DNA"/>
</dbReference>
<protein>
    <submittedName>
        <fullName evidence="2">Uncharacterized protein</fullName>
    </submittedName>
</protein>
<sequence>MFKRLSWTPTFPQASTSNPSPPPETRRQDAASNYLRREKLQALLERLFPDHPGLNFHIRVRNFQGFKGIYLVTLSLVKLDDEIWSFDAPREVTRQELREASD</sequence>
<dbReference type="AlphaFoldDB" id="A0A5N6ZXU6"/>
<proteinExistence type="predicted"/>
<evidence type="ECO:0000313" key="3">
    <source>
        <dbReference type="Proteomes" id="UP000326268"/>
    </source>
</evidence>
<accession>A0A5N6ZXU6</accession>
<reference evidence="2 3" key="1">
    <citation type="submission" date="2019-04" db="EMBL/GenBank/DDBJ databases">
        <title>Friends and foes A comparative genomics studyof 23 Aspergillus species from section Flavi.</title>
        <authorList>
            <consortium name="DOE Joint Genome Institute"/>
            <person name="Kjaerbolling I."/>
            <person name="Vesth T."/>
            <person name="Frisvad J.C."/>
            <person name="Nybo J.L."/>
            <person name="Theobald S."/>
            <person name="Kildgaard S."/>
            <person name="Isbrandt T."/>
            <person name="Kuo A."/>
            <person name="Sato A."/>
            <person name="Lyhne E.K."/>
            <person name="Kogle M.E."/>
            <person name="Wiebenga A."/>
            <person name="Kun R.S."/>
            <person name="Lubbers R.J."/>
            <person name="Makela M.R."/>
            <person name="Barry K."/>
            <person name="Chovatia M."/>
            <person name="Clum A."/>
            <person name="Daum C."/>
            <person name="Haridas S."/>
            <person name="He G."/>
            <person name="LaButti K."/>
            <person name="Lipzen A."/>
            <person name="Mondo S."/>
            <person name="Riley R."/>
            <person name="Salamov A."/>
            <person name="Simmons B.A."/>
            <person name="Magnuson J.K."/>
            <person name="Henrissat B."/>
            <person name="Mortensen U.H."/>
            <person name="Larsen T.O."/>
            <person name="Devries R.P."/>
            <person name="Grigoriev I.V."/>
            <person name="Machida M."/>
            <person name="Baker S.E."/>
            <person name="Andersen M.R."/>
        </authorList>
    </citation>
    <scope>NUCLEOTIDE SEQUENCE [LARGE SCALE GENOMIC DNA]</scope>
    <source>
        <strain evidence="2 3">CBS 763.97</strain>
    </source>
</reference>
<evidence type="ECO:0000256" key="1">
    <source>
        <dbReference type="SAM" id="MobiDB-lite"/>
    </source>
</evidence>
<dbReference type="RefSeq" id="XP_031925515.1">
    <property type="nucleotide sequence ID" value="XM_032072926.1"/>
</dbReference>
<keyword evidence="3" id="KW-1185">Reference proteome</keyword>
<feature type="compositionally biased region" description="Polar residues" evidence="1">
    <location>
        <begin position="7"/>
        <end position="18"/>
    </location>
</feature>
<dbReference type="GeneID" id="43657372"/>